<gene>
    <name evidence="10" type="ORF">FHK82_11450</name>
</gene>
<dbReference type="PANTHER" id="PTHR41164">
    <property type="entry name" value="CURLI PRODUCTION ASSEMBLY/TRANSPORT COMPONENT CSGG"/>
    <property type="match status" value="1"/>
</dbReference>
<protein>
    <recommendedName>
        <fullName evidence="3">Curli production assembly/transport component CsgG</fullName>
    </recommendedName>
</protein>
<dbReference type="GO" id="GO:0030288">
    <property type="term" value="C:outer membrane-bounded periplasmic space"/>
    <property type="evidence" value="ECO:0007669"/>
    <property type="project" value="InterPro"/>
</dbReference>
<comment type="function">
    <text evidence="1">May be involved in the biogenesis of curli organelles.</text>
</comment>
<evidence type="ECO:0000256" key="4">
    <source>
        <dbReference type="ARBA" id="ARBA00022475"/>
    </source>
</evidence>
<evidence type="ECO:0000313" key="11">
    <source>
        <dbReference type="Proteomes" id="UP000317355"/>
    </source>
</evidence>
<keyword evidence="8" id="KW-0449">Lipoprotein</keyword>
<name>A0A558CYA7_9GAMM</name>
<dbReference type="Proteomes" id="UP000317355">
    <property type="component" value="Unassembled WGS sequence"/>
</dbReference>
<evidence type="ECO:0000256" key="8">
    <source>
        <dbReference type="ARBA" id="ARBA00023288"/>
    </source>
</evidence>
<evidence type="ECO:0000256" key="6">
    <source>
        <dbReference type="ARBA" id="ARBA00023136"/>
    </source>
</evidence>
<evidence type="ECO:0000256" key="2">
    <source>
        <dbReference type="ARBA" id="ARBA00008899"/>
    </source>
</evidence>
<comment type="similarity">
    <text evidence="2">Belongs to the CsgG family.</text>
</comment>
<dbReference type="PANTHER" id="PTHR41164:SF1">
    <property type="entry name" value="CURLI PRODUCTION ASSEMBLY_TRANSPORT COMPONENT CSGG"/>
    <property type="match status" value="1"/>
</dbReference>
<dbReference type="Pfam" id="PF03783">
    <property type="entry name" value="CsgG"/>
    <property type="match status" value="1"/>
</dbReference>
<reference evidence="10 11" key="1">
    <citation type="submission" date="2019-07" db="EMBL/GenBank/DDBJ databases">
        <title>The pathways for chlorine oxyanion respiration interact through the shared metabolite chlorate.</title>
        <authorList>
            <person name="Barnum T.P."/>
            <person name="Cheng Y."/>
            <person name="Hill K.A."/>
            <person name="Lucas L.N."/>
            <person name="Carlson H.K."/>
            <person name="Coates J.D."/>
        </authorList>
    </citation>
    <scope>NUCLEOTIDE SEQUENCE [LARGE SCALE GENOMIC DNA]</scope>
    <source>
        <strain evidence="10">BK-3</strain>
    </source>
</reference>
<evidence type="ECO:0000256" key="5">
    <source>
        <dbReference type="ARBA" id="ARBA00022729"/>
    </source>
</evidence>
<dbReference type="EMBL" id="VMRY01000051">
    <property type="protein sequence ID" value="TVT53759.1"/>
    <property type="molecule type" value="Genomic_DNA"/>
</dbReference>
<feature type="region of interest" description="Disordered" evidence="9">
    <location>
        <begin position="400"/>
        <end position="425"/>
    </location>
</feature>
<dbReference type="AlphaFoldDB" id="A0A558CYA7"/>
<keyword evidence="7" id="KW-0564">Palmitate</keyword>
<accession>A0A558CYA7</accession>
<sequence length="425" mass="44037">MLKLRLVLYAQGGNGMWNLNKLILLAGTLCTVAVMPLAQADYVAYSVTESGERLPLPKDVNAIDVEYLVNVEWGKYAGNQTRIGVLEVGNTSSSSSVNVMGPGGTVTYNVGSGGVPVQGIEAILTDVMHRTGRFRMVERKVLGATLKEQDLGASGRIAKPSAAKVGKVLGAQYLFQAVITNYETGVEEKGGGLGGLIGGSAGALLGGLSMKSSKAIIGMNFRLINAETSEIMYTDQVQVDLSSSGLNFGGLGFAGGAGIGGFMSEYAKTPIGHAVIAAVNKGVFDLVKQVGSASASGSVVQVKSGKVYVNLGKGVVSVGDKLTLMDRGESLIDPDTGITLGGEDEQIGELKVTSVKEKYSLAKPVGIKLSKIKRGNKVVSQRQADPLMYATAFVPPKKEGGFFSGGSSGTSNNANSNSWGTGPQN</sequence>
<keyword evidence="5" id="KW-0732">Signal</keyword>
<evidence type="ECO:0000256" key="3">
    <source>
        <dbReference type="ARBA" id="ARBA00014028"/>
    </source>
</evidence>
<evidence type="ECO:0000256" key="1">
    <source>
        <dbReference type="ARBA" id="ARBA00003989"/>
    </source>
</evidence>
<evidence type="ECO:0000256" key="9">
    <source>
        <dbReference type="SAM" id="MobiDB-lite"/>
    </source>
</evidence>
<feature type="compositionally biased region" description="Low complexity" evidence="9">
    <location>
        <begin position="409"/>
        <end position="425"/>
    </location>
</feature>
<organism evidence="10 11">
    <name type="scientific">Sedimenticola thiotaurini</name>
    <dbReference type="NCBI Taxonomy" id="1543721"/>
    <lineage>
        <taxon>Bacteria</taxon>
        <taxon>Pseudomonadati</taxon>
        <taxon>Pseudomonadota</taxon>
        <taxon>Gammaproteobacteria</taxon>
        <taxon>Chromatiales</taxon>
        <taxon>Sedimenticolaceae</taxon>
        <taxon>Sedimenticola</taxon>
    </lineage>
</organism>
<proteinExistence type="inferred from homology"/>
<evidence type="ECO:0000256" key="7">
    <source>
        <dbReference type="ARBA" id="ARBA00023139"/>
    </source>
</evidence>
<comment type="caution">
    <text evidence="10">The sequence shown here is derived from an EMBL/GenBank/DDBJ whole genome shotgun (WGS) entry which is preliminary data.</text>
</comment>
<evidence type="ECO:0000313" key="10">
    <source>
        <dbReference type="EMBL" id="TVT53759.1"/>
    </source>
</evidence>
<keyword evidence="6" id="KW-0472">Membrane</keyword>
<dbReference type="InterPro" id="IPR005534">
    <property type="entry name" value="Curli_assmbl/transp-comp_CsgG"/>
</dbReference>
<dbReference type="Gene3D" id="3.40.50.10610">
    <property type="entry name" value="ABC-type transport auxiliary lipoprotein component"/>
    <property type="match status" value="1"/>
</dbReference>
<keyword evidence="4" id="KW-1003">Cell membrane</keyword>